<evidence type="ECO:0000313" key="3">
    <source>
        <dbReference type="Proteomes" id="UP000015106"/>
    </source>
</evidence>
<feature type="compositionally biased region" description="Polar residues" evidence="1">
    <location>
        <begin position="186"/>
        <end position="202"/>
    </location>
</feature>
<dbReference type="AlphaFoldDB" id="A0A8R7ULT0"/>
<protein>
    <submittedName>
        <fullName evidence="2">Uncharacterized protein</fullName>
    </submittedName>
</protein>
<proteinExistence type="predicted"/>
<evidence type="ECO:0000313" key="2">
    <source>
        <dbReference type="EnsemblPlants" id="TuG1812G0500004310.01.T01.cds402441"/>
    </source>
</evidence>
<dbReference type="EnsemblPlants" id="TuG1812G0500004310.01.T01">
    <property type="protein sequence ID" value="TuG1812G0500004310.01.T01.cds402441"/>
    <property type="gene ID" value="TuG1812G0500004310.01"/>
</dbReference>
<feature type="region of interest" description="Disordered" evidence="1">
    <location>
        <begin position="167"/>
        <end position="216"/>
    </location>
</feature>
<sequence length="216" mass="23087">MYACTCFPMLTMQRLAQADRTLVIVNSSGTMEEESHSIREKNHSALASSPFWLYPVMTAFHETMVRSGMLSNKDKARSILPRRASSDTMAFQLDTLRAGILSNTALAVSASPHLPYMLSTELATGTQPPSPSLTAKECTLLPAPPASAAAHDESTFVSVNCVGASLSPTMSRNASTASPKRRARLSPTTMTVHDTASRSGISANRARASASWPDLA</sequence>
<feature type="compositionally biased region" description="Polar residues" evidence="1">
    <location>
        <begin position="167"/>
        <end position="178"/>
    </location>
</feature>
<dbReference type="Proteomes" id="UP000015106">
    <property type="component" value="Chromosome 5"/>
</dbReference>
<reference evidence="2" key="3">
    <citation type="submission" date="2022-06" db="UniProtKB">
        <authorList>
            <consortium name="EnsemblPlants"/>
        </authorList>
    </citation>
    <scope>IDENTIFICATION</scope>
</reference>
<organism evidence="2 3">
    <name type="scientific">Triticum urartu</name>
    <name type="common">Red wild einkorn</name>
    <name type="synonym">Crithodium urartu</name>
    <dbReference type="NCBI Taxonomy" id="4572"/>
    <lineage>
        <taxon>Eukaryota</taxon>
        <taxon>Viridiplantae</taxon>
        <taxon>Streptophyta</taxon>
        <taxon>Embryophyta</taxon>
        <taxon>Tracheophyta</taxon>
        <taxon>Spermatophyta</taxon>
        <taxon>Magnoliopsida</taxon>
        <taxon>Liliopsida</taxon>
        <taxon>Poales</taxon>
        <taxon>Poaceae</taxon>
        <taxon>BOP clade</taxon>
        <taxon>Pooideae</taxon>
        <taxon>Triticodae</taxon>
        <taxon>Triticeae</taxon>
        <taxon>Triticinae</taxon>
        <taxon>Triticum</taxon>
    </lineage>
</organism>
<accession>A0A8R7ULT0</accession>
<evidence type="ECO:0000256" key="1">
    <source>
        <dbReference type="SAM" id="MobiDB-lite"/>
    </source>
</evidence>
<keyword evidence="3" id="KW-1185">Reference proteome</keyword>
<dbReference type="Gramene" id="TuG1812G0500004310.01.T01">
    <property type="protein sequence ID" value="TuG1812G0500004310.01.T01.cds402441"/>
    <property type="gene ID" value="TuG1812G0500004310.01"/>
</dbReference>
<name>A0A8R7ULT0_TRIUA</name>
<reference evidence="3" key="1">
    <citation type="journal article" date="2013" name="Nature">
        <title>Draft genome of the wheat A-genome progenitor Triticum urartu.</title>
        <authorList>
            <person name="Ling H.Q."/>
            <person name="Zhao S."/>
            <person name="Liu D."/>
            <person name="Wang J."/>
            <person name="Sun H."/>
            <person name="Zhang C."/>
            <person name="Fan H."/>
            <person name="Li D."/>
            <person name="Dong L."/>
            <person name="Tao Y."/>
            <person name="Gao C."/>
            <person name="Wu H."/>
            <person name="Li Y."/>
            <person name="Cui Y."/>
            <person name="Guo X."/>
            <person name="Zheng S."/>
            <person name="Wang B."/>
            <person name="Yu K."/>
            <person name="Liang Q."/>
            <person name="Yang W."/>
            <person name="Lou X."/>
            <person name="Chen J."/>
            <person name="Feng M."/>
            <person name="Jian J."/>
            <person name="Zhang X."/>
            <person name="Luo G."/>
            <person name="Jiang Y."/>
            <person name="Liu J."/>
            <person name="Wang Z."/>
            <person name="Sha Y."/>
            <person name="Zhang B."/>
            <person name="Wu H."/>
            <person name="Tang D."/>
            <person name="Shen Q."/>
            <person name="Xue P."/>
            <person name="Zou S."/>
            <person name="Wang X."/>
            <person name="Liu X."/>
            <person name="Wang F."/>
            <person name="Yang Y."/>
            <person name="An X."/>
            <person name="Dong Z."/>
            <person name="Zhang K."/>
            <person name="Zhang X."/>
            <person name="Luo M.C."/>
            <person name="Dvorak J."/>
            <person name="Tong Y."/>
            <person name="Wang J."/>
            <person name="Yang H."/>
            <person name="Li Z."/>
            <person name="Wang D."/>
            <person name="Zhang A."/>
            <person name="Wang J."/>
        </authorList>
    </citation>
    <scope>NUCLEOTIDE SEQUENCE</scope>
    <source>
        <strain evidence="3">cv. G1812</strain>
    </source>
</reference>
<reference evidence="2" key="2">
    <citation type="submission" date="2018-03" db="EMBL/GenBank/DDBJ databases">
        <title>The Triticum urartu genome reveals the dynamic nature of wheat genome evolution.</title>
        <authorList>
            <person name="Ling H."/>
            <person name="Ma B."/>
            <person name="Shi X."/>
            <person name="Liu H."/>
            <person name="Dong L."/>
            <person name="Sun H."/>
            <person name="Cao Y."/>
            <person name="Gao Q."/>
            <person name="Zheng S."/>
            <person name="Li Y."/>
            <person name="Yu Y."/>
            <person name="Du H."/>
            <person name="Qi M."/>
            <person name="Li Y."/>
            <person name="Yu H."/>
            <person name="Cui Y."/>
            <person name="Wang N."/>
            <person name="Chen C."/>
            <person name="Wu H."/>
            <person name="Zhao Y."/>
            <person name="Zhang J."/>
            <person name="Li Y."/>
            <person name="Zhou W."/>
            <person name="Zhang B."/>
            <person name="Hu W."/>
            <person name="Eijk M."/>
            <person name="Tang J."/>
            <person name="Witsenboer H."/>
            <person name="Zhao S."/>
            <person name="Li Z."/>
            <person name="Zhang A."/>
            <person name="Wang D."/>
            <person name="Liang C."/>
        </authorList>
    </citation>
    <scope>NUCLEOTIDE SEQUENCE [LARGE SCALE GENOMIC DNA]</scope>
    <source>
        <strain evidence="2">cv. G1812</strain>
    </source>
</reference>